<comment type="caution">
    <text evidence="2">The sequence shown here is derived from an EMBL/GenBank/DDBJ whole genome shotgun (WGS) entry which is preliminary data.</text>
</comment>
<organism evidence="2 3">
    <name type="scientific">Perkinsus olseni</name>
    <name type="common">Perkinsus atlanticus</name>
    <dbReference type="NCBI Taxonomy" id="32597"/>
    <lineage>
        <taxon>Eukaryota</taxon>
        <taxon>Sar</taxon>
        <taxon>Alveolata</taxon>
        <taxon>Perkinsozoa</taxon>
        <taxon>Perkinsea</taxon>
        <taxon>Perkinsida</taxon>
        <taxon>Perkinsidae</taxon>
        <taxon>Perkinsus</taxon>
    </lineage>
</organism>
<dbReference type="Proteomes" id="UP000574390">
    <property type="component" value="Unassembled WGS sequence"/>
</dbReference>
<accession>A0A7J6S9J9</accession>
<feature type="non-terminal residue" evidence="2">
    <location>
        <position position="170"/>
    </location>
</feature>
<feature type="compositionally biased region" description="Basic and acidic residues" evidence="1">
    <location>
        <begin position="75"/>
        <end position="87"/>
    </location>
</feature>
<sequence>RLTAYREGKLRKEQEERRLTHEREATARRCRSTERTRFEQRNAEMIRGLTSARAQREDSEIKAQRREQKKRRIKAREEEKKEQTELIDTERKKHGVVVAEKFGKAPGSFAGSLIVTRVPGQWSSPAPDPVHESPSPKSTKSQPCSSYGLDWFADAELWFGEPPKPKPKPA</sequence>
<feature type="region of interest" description="Disordered" evidence="1">
    <location>
        <begin position="1"/>
        <end position="35"/>
    </location>
</feature>
<dbReference type="EMBL" id="JABANM010016577">
    <property type="protein sequence ID" value="KAF4729192.1"/>
    <property type="molecule type" value="Genomic_DNA"/>
</dbReference>
<proteinExistence type="predicted"/>
<evidence type="ECO:0000313" key="2">
    <source>
        <dbReference type="EMBL" id="KAF4729192.1"/>
    </source>
</evidence>
<reference evidence="2 3" key="1">
    <citation type="submission" date="2020-04" db="EMBL/GenBank/DDBJ databases">
        <title>Perkinsus olseni comparative genomics.</title>
        <authorList>
            <person name="Bogema D.R."/>
        </authorList>
    </citation>
    <scope>NUCLEOTIDE SEQUENCE [LARGE SCALE GENOMIC DNA]</scope>
    <source>
        <strain evidence="2">ATCC PRA-205</strain>
    </source>
</reference>
<evidence type="ECO:0000256" key="1">
    <source>
        <dbReference type="SAM" id="MobiDB-lite"/>
    </source>
</evidence>
<feature type="region of interest" description="Disordered" evidence="1">
    <location>
        <begin position="49"/>
        <end position="87"/>
    </location>
</feature>
<evidence type="ECO:0000313" key="3">
    <source>
        <dbReference type="Proteomes" id="UP000574390"/>
    </source>
</evidence>
<feature type="compositionally biased region" description="Basic and acidic residues" evidence="1">
    <location>
        <begin position="54"/>
        <end position="66"/>
    </location>
</feature>
<feature type="compositionally biased region" description="Polar residues" evidence="1">
    <location>
        <begin position="135"/>
        <end position="145"/>
    </location>
</feature>
<protein>
    <submittedName>
        <fullName evidence="2">Uncharacterized protein</fullName>
    </submittedName>
</protein>
<feature type="region of interest" description="Disordered" evidence="1">
    <location>
        <begin position="119"/>
        <end position="146"/>
    </location>
</feature>
<gene>
    <name evidence="2" type="ORF">FOZ62_024469</name>
</gene>
<name>A0A7J6S9J9_PEROL</name>
<dbReference type="AlphaFoldDB" id="A0A7J6S9J9"/>